<feature type="compositionally biased region" description="Basic and acidic residues" evidence="1">
    <location>
        <begin position="137"/>
        <end position="153"/>
    </location>
</feature>
<organism evidence="2 3">
    <name type="scientific">Littorina saxatilis</name>
    <dbReference type="NCBI Taxonomy" id="31220"/>
    <lineage>
        <taxon>Eukaryota</taxon>
        <taxon>Metazoa</taxon>
        <taxon>Spiralia</taxon>
        <taxon>Lophotrochozoa</taxon>
        <taxon>Mollusca</taxon>
        <taxon>Gastropoda</taxon>
        <taxon>Caenogastropoda</taxon>
        <taxon>Littorinimorpha</taxon>
        <taxon>Littorinoidea</taxon>
        <taxon>Littorinidae</taxon>
        <taxon>Littorina</taxon>
    </lineage>
</organism>
<feature type="compositionally biased region" description="Basic and acidic residues" evidence="1">
    <location>
        <begin position="678"/>
        <end position="698"/>
    </location>
</feature>
<feature type="region of interest" description="Disordered" evidence="1">
    <location>
        <begin position="1022"/>
        <end position="1046"/>
    </location>
</feature>
<feature type="region of interest" description="Disordered" evidence="1">
    <location>
        <begin position="810"/>
        <end position="844"/>
    </location>
</feature>
<dbReference type="CDD" id="cd06661">
    <property type="entry name" value="GGCT_like"/>
    <property type="match status" value="1"/>
</dbReference>
<feature type="compositionally biased region" description="Polar residues" evidence="1">
    <location>
        <begin position="168"/>
        <end position="188"/>
    </location>
</feature>
<feature type="compositionally biased region" description="Polar residues" evidence="1">
    <location>
        <begin position="453"/>
        <end position="466"/>
    </location>
</feature>
<feature type="region of interest" description="Disordered" evidence="1">
    <location>
        <begin position="1285"/>
        <end position="1314"/>
    </location>
</feature>
<feature type="region of interest" description="Disordered" evidence="1">
    <location>
        <begin position="407"/>
        <end position="761"/>
    </location>
</feature>
<feature type="compositionally biased region" description="Basic and acidic residues" evidence="1">
    <location>
        <begin position="1703"/>
        <end position="1713"/>
    </location>
</feature>
<feature type="compositionally biased region" description="Polar residues" evidence="1">
    <location>
        <begin position="1587"/>
        <end position="1606"/>
    </location>
</feature>
<feature type="compositionally biased region" description="Polar residues" evidence="1">
    <location>
        <begin position="413"/>
        <end position="422"/>
    </location>
</feature>
<accession>A0AAN9AX05</accession>
<evidence type="ECO:0000313" key="3">
    <source>
        <dbReference type="Proteomes" id="UP001374579"/>
    </source>
</evidence>
<dbReference type="EMBL" id="JBAMIC010000018">
    <property type="protein sequence ID" value="KAK7094901.1"/>
    <property type="molecule type" value="Genomic_DNA"/>
</dbReference>
<feature type="region of interest" description="Disordered" evidence="1">
    <location>
        <begin position="1459"/>
        <end position="1504"/>
    </location>
</feature>
<feature type="compositionally biased region" description="Basic and acidic residues" evidence="1">
    <location>
        <begin position="744"/>
        <end position="758"/>
    </location>
</feature>
<feature type="region of interest" description="Disordered" evidence="1">
    <location>
        <begin position="1577"/>
        <end position="1609"/>
    </location>
</feature>
<gene>
    <name evidence="2" type="ORF">V1264_006386</name>
</gene>
<feature type="compositionally biased region" description="Low complexity" evidence="1">
    <location>
        <begin position="711"/>
        <end position="723"/>
    </location>
</feature>
<feature type="region of interest" description="Disordered" evidence="1">
    <location>
        <begin position="1070"/>
        <end position="1092"/>
    </location>
</feature>
<dbReference type="Proteomes" id="UP001374579">
    <property type="component" value="Unassembled WGS sequence"/>
</dbReference>
<dbReference type="InterPro" id="IPR036568">
    <property type="entry name" value="GGCT-like_sf"/>
</dbReference>
<dbReference type="SUPFAM" id="SSF110857">
    <property type="entry name" value="Gamma-glutamyl cyclotransferase-like"/>
    <property type="match status" value="1"/>
</dbReference>
<keyword evidence="3" id="KW-1185">Reference proteome</keyword>
<reference evidence="2 3" key="1">
    <citation type="submission" date="2024-02" db="EMBL/GenBank/DDBJ databases">
        <title>Chromosome-scale genome assembly of the rough periwinkle Littorina saxatilis.</title>
        <authorList>
            <person name="De Jode A."/>
            <person name="Faria R."/>
            <person name="Formenti G."/>
            <person name="Sims Y."/>
            <person name="Smith T.P."/>
            <person name="Tracey A."/>
            <person name="Wood J.M.D."/>
            <person name="Zagrodzka Z.B."/>
            <person name="Johannesson K."/>
            <person name="Butlin R.K."/>
            <person name="Leder E.H."/>
        </authorList>
    </citation>
    <scope>NUCLEOTIDE SEQUENCE [LARGE SCALE GENOMIC DNA]</scope>
    <source>
        <strain evidence="2">Snail1</strain>
        <tissue evidence="2">Muscle</tissue>
    </source>
</reference>
<feature type="compositionally biased region" description="Polar residues" evidence="1">
    <location>
        <begin position="197"/>
        <end position="207"/>
    </location>
</feature>
<feature type="region of interest" description="Disordered" evidence="1">
    <location>
        <begin position="1"/>
        <end position="57"/>
    </location>
</feature>
<feature type="compositionally biased region" description="Polar residues" evidence="1">
    <location>
        <begin position="83"/>
        <end position="92"/>
    </location>
</feature>
<feature type="compositionally biased region" description="Polar residues" evidence="1">
    <location>
        <begin position="724"/>
        <end position="735"/>
    </location>
</feature>
<feature type="region of interest" description="Disordered" evidence="1">
    <location>
        <begin position="363"/>
        <end position="384"/>
    </location>
</feature>
<feature type="compositionally biased region" description="Basic and acidic residues" evidence="1">
    <location>
        <begin position="110"/>
        <end position="126"/>
    </location>
</feature>
<feature type="compositionally biased region" description="Polar residues" evidence="1">
    <location>
        <begin position="28"/>
        <end position="41"/>
    </location>
</feature>
<feature type="region of interest" description="Disordered" evidence="1">
    <location>
        <begin position="1197"/>
        <end position="1223"/>
    </location>
</feature>
<feature type="compositionally biased region" description="Basic and acidic residues" evidence="1">
    <location>
        <begin position="467"/>
        <end position="561"/>
    </location>
</feature>
<feature type="compositionally biased region" description="Polar residues" evidence="1">
    <location>
        <begin position="812"/>
        <end position="833"/>
    </location>
</feature>
<evidence type="ECO:0000313" key="2">
    <source>
        <dbReference type="EMBL" id="KAK7094901.1"/>
    </source>
</evidence>
<feature type="compositionally biased region" description="Basic and acidic residues" evidence="1">
    <location>
        <begin position="645"/>
        <end position="666"/>
    </location>
</feature>
<feature type="compositionally biased region" description="Polar residues" evidence="1">
    <location>
        <begin position="1032"/>
        <end position="1046"/>
    </location>
</feature>
<protein>
    <submittedName>
        <fullName evidence="2">Uncharacterized protein</fullName>
    </submittedName>
</protein>
<dbReference type="InterPro" id="IPR013024">
    <property type="entry name" value="GGCT-like"/>
</dbReference>
<proteinExistence type="predicted"/>
<feature type="compositionally biased region" description="Acidic residues" evidence="1">
    <location>
        <begin position="1462"/>
        <end position="1491"/>
    </location>
</feature>
<name>A0AAN9AX05_9CAEN</name>
<sequence length="1905" mass="207686">MADYKSINGRATNRPPASAKSRDKTAARSGSGNKRTTTNRQGGPEIPIHVDGNRDELTNVDPERTLAELDLQCLGESHERSSTSRPASSNKRVASGRRSADVVAVATRMAETDGTRARPIKPHESEPFLTVGTQKENAGEPERSVTLKKERSVSRSLGPDSKHKGGNLSRNETGSHSPGGSRASTLHRQGSAGFRSPNFSPSPSLRYQSDRTPGRSLLNRMYMSPSNTTHHPNPIIKMPFKHNIRKPSEKEIQEPAQGLKEMTALAIYQIQRILSSENGTTKKKKHGHLKKGKLQPLYPVNVTGPSITQCRGILSETRSYSASSSRTLQRRRHIVAQMIAGKVTLHGDLLPYPLSGDESVHRVSAASSVEDLSESVEEETCPKQDEDFQKELASMEEDAIFPQEMAEKRPLSKEQSQASLGESSGLPPKTPISLDQDIADLQNPDFSTLHPPASSQVSREATVETSNIKHEENTKEEVVFPEKFSPSKENGENKEKREMMTNGRIEMKKELNGRKGENIPHKKTAAKESGKSENVKKQDNEKKKEKAELKSSENHTKEIEGRCGGGDGDGDGIAANNGNNSSCSQPTNPVPEVKRPQSANVKYSEPILSKPKPKERPKTAASMKAVRFADQAHSSDGSMLPLSRPDSRMDRGKGRNKNDADRDNKFPEGGCKPADFNQSHRGDDSDDDKGGGGDRGEGRGGGGIMKGQTGPGSNTAGGSSANSVTESQNSSSHQGKSAAGISNDRSDRGSENHGEKIKQGNTVSIFLTENLTMSSSNTEIHDNKTVCCNTCKDSVRKNTTVVRETVEDSSKPCANTEGSSCQRDNVSSVNSQPPHALCSDMSLPSASSTATVTSETTRSFSGLVAKVAPLNPTNLSVKLSVGKGGRIVQVPEGSSLFQLLLDVSSEVGTPTPPSVVSSTFCLKGDQRSVAIETGSMTDQNALSLVCSEANVMSHDQLSKDSHDVSNVSSDCLGSTVSIFEEKAASSSGEDQQCVTANNGTDPSHNAASLAVNQLAETTPYTEKTKAEGQVHSAGTASSHSKPSQPSVTAIMHTAHSVNPRVGVFVCKHASHRKKKENTSHVQPKPQEAEEGAQGDRVFPMAGLHGDEMKSIEREKAAEDCAEADSFRHKSDQECRILRRDRYGNRMTDLVTHLAIGAGEGGEQLNPFSQQTQGLGVLKPGQGRAIFGSHTTKVAGILKKKSSSSPNPWKPAPKTRPQSSTRNKVGIDLDTFAQEQDLKEHVKSARKQQMFTHHSKRPFVFPSDDPFSQEVAMQLKFGDSPYLKEIKLRESDRPRSKPKGRDRTGGIRGGDQHFGRGEISHHALQHPTKEKGSPNSDQYHRPTRVKFGNFSMRSLDLNQNCEDNYTTVFGMDGMNGTNCLSALEYSPNHTSYSEVESDDADDEMLEEADDNYDDFATRFEVLESELSAVRSEIKLEMLDRDAELILEEMERCSSVNDVAAEANSDDNDYDDDDYVYEDDGTSEEEEDETDGNTDDKKTKEEKDEDNAYSTYYRALLREYRQKCMTVGEGNLVISNKLTWPYASSSQTAATATNPHQPKQSLKVRPYSAGSFRTLGERRHSMKKRRNSFSDNPTNPCLSRTASLSDSGLDSEGMSDFEGRVLDHWNSCLSIDGESVVLGSSNRCDSAMGHSRSAWLLEADGSADGLHRKEMPGKKVGGSRPTSGREENPNLTVVASSPPKISARAKVEPQREKEPAAPFPPLCFAVNARPPPGYLFYFAYSTYMNPDRLGSLLQRQIDKRYWAILFGFDLAFNKKGSEEESSGGLANIVFNPFSSVEGCIFLLAPAEIDQLDAFTDAPKHYVRVVLPVWMSEVSGSGNDLDLAKYCVPAVTYVAQDEWTLQGSCTPNDFVATQCLKSADLLTPNYCDRLRSIVLSASVPSPSQQMVS</sequence>
<evidence type="ECO:0000256" key="1">
    <source>
        <dbReference type="SAM" id="MobiDB-lite"/>
    </source>
</evidence>
<comment type="caution">
    <text evidence="2">The sequence shown here is derived from an EMBL/GenBank/DDBJ whole genome shotgun (WGS) entry which is preliminary data.</text>
</comment>
<feature type="region of interest" description="Disordered" evidence="1">
    <location>
        <begin position="1662"/>
        <end position="1713"/>
    </location>
</feature>
<feature type="region of interest" description="Disordered" evidence="1">
    <location>
        <begin position="72"/>
        <end position="212"/>
    </location>
</feature>
<dbReference type="Gene3D" id="3.10.490.10">
    <property type="entry name" value="Gamma-glutamyl cyclotransferase-like"/>
    <property type="match status" value="1"/>
</dbReference>